<organism evidence="5 6">
    <name type="scientific">Siculibacillus lacustris</name>
    <dbReference type="NCBI Taxonomy" id="1549641"/>
    <lineage>
        <taxon>Bacteria</taxon>
        <taxon>Pseudomonadati</taxon>
        <taxon>Pseudomonadota</taxon>
        <taxon>Alphaproteobacteria</taxon>
        <taxon>Hyphomicrobiales</taxon>
        <taxon>Ancalomicrobiaceae</taxon>
        <taxon>Siculibacillus</taxon>
    </lineage>
</organism>
<dbReference type="EMBL" id="SJFN01000023">
    <property type="protein sequence ID" value="TBW35924.1"/>
    <property type="molecule type" value="Genomic_DNA"/>
</dbReference>
<dbReference type="RefSeq" id="WP_131310408.1">
    <property type="nucleotide sequence ID" value="NZ_SJFN01000023.1"/>
</dbReference>
<dbReference type="Proteomes" id="UP000292781">
    <property type="component" value="Unassembled WGS sequence"/>
</dbReference>
<evidence type="ECO:0000256" key="1">
    <source>
        <dbReference type="ARBA" id="ARBA00023224"/>
    </source>
</evidence>
<reference evidence="5 6" key="1">
    <citation type="submission" date="2019-02" db="EMBL/GenBank/DDBJ databases">
        <title>Siculibacillus lacustris gen. nov., sp. nov., a new rosette-forming bacterium isolated from a freshwater crater lake (Lake St. Ana, Romania).</title>
        <authorList>
            <person name="Felfoldi T."/>
            <person name="Marton Z."/>
            <person name="Szabo A."/>
            <person name="Mentes A."/>
            <person name="Boka K."/>
            <person name="Marialigeti K."/>
            <person name="Mathe I."/>
            <person name="Koncz M."/>
            <person name="Schumann P."/>
            <person name="Toth E."/>
        </authorList>
    </citation>
    <scope>NUCLEOTIDE SEQUENCE [LARGE SCALE GENOMIC DNA]</scope>
    <source>
        <strain evidence="5 6">SA-279</strain>
    </source>
</reference>
<dbReference type="PANTHER" id="PTHR32089">
    <property type="entry name" value="METHYL-ACCEPTING CHEMOTAXIS PROTEIN MCPB"/>
    <property type="match status" value="1"/>
</dbReference>
<dbReference type="GO" id="GO:0016020">
    <property type="term" value="C:membrane"/>
    <property type="evidence" value="ECO:0007669"/>
    <property type="project" value="InterPro"/>
</dbReference>
<dbReference type="GO" id="GO:0007165">
    <property type="term" value="P:signal transduction"/>
    <property type="evidence" value="ECO:0007669"/>
    <property type="project" value="UniProtKB-KW"/>
</dbReference>
<evidence type="ECO:0000313" key="6">
    <source>
        <dbReference type="Proteomes" id="UP000292781"/>
    </source>
</evidence>
<dbReference type="OrthoDB" id="9797364at2"/>
<proteinExistence type="inferred from homology"/>
<evidence type="ECO:0000256" key="2">
    <source>
        <dbReference type="ARBA" id="ARBA00029447"/>
    </source>
</evidence>
<gene>
    <name evidence="5" type="ORF">EYW49_15015</name>
</gene>
<dbReference type="AlphaFoldDB" id="A0A4Q9VMM0"/>
<name>A0A4Q9VMM0_9HYPH</name>
<comment type="caution">
    <text evidence="5">The sequence shown here is derived from an EMBL/GenBank/DDBJ whole genome shotgun (WGS) entry which is preliminary data.</text>
</comment>
<keyword evidence="1 3" id="KW-0807">Transducer</keyword>
<dbReference type="Pfam" id="PF00015">
    <property type="entry name" value="MCPsignal"/>
    <property type="match status" value="1"/>
</dbReference>
<keyword evidence="6" id="KW-1185">Reference proteome</keyword>
<feature type="domain" description="Methyl-accepting transducer" evidence="4">
    <location>
        <begin position="161"/>
        <end position="390"/>
    </location>
</feature>
<dbReference type="PANTHER" id="PTHR32089:SF112">
    <property type="entry name" value="LYSOZYME-LIKE PROTEIN-RELATED"/>
    <property type="match status" value="1"/>
</dbReference>
<dbReference type="PROSITE" id="PS50111">
    <property type="entry name" value="CHEMOTAXIS_TRANSDUC_2"/>
    <property type="match status" value="1"/>
</dbReference>
<dbReference type="SUPFAM" id="SSF58104">
    <property type="entry name" value="Methyl-accepting chemotaxis protein (MCP) signaling domain"/>
    <property type="match status" value="1"/>
</dbReference>
<protein>
    <submittedName>
        <fullName evidence="5">Methyl-accepting chemotaxis protein</fullName>
    </submittedName>
</protein>
<dbReference type="Gene3D" id="3.30.450.20">
    <property type="entry name" value="PAS domain"/>
    <property type="match status" value="1"/>
</dbReference>
<dbReference type="SMART" id="SM00283">
    <property type="entry name" value="MA"/>
    <property type="match status" value="1"/>
</dbReference>
<evidence type="ECO:0000256" key="3">
    <source>
        <dbReference type="PROSITE-ProRule" id="PRU00284"/>
    </source>
</evidence>
<dbReference type="GO" id="GO:0004888">
    <property type="term" value="F:transmembrane signaling receptor activity"/>
    <property type="evidence" value="ECO:0007669"/>
    <property type="project" value="InterPro"/>
</dbReference>
<dbReference type="Gene3D" id="1.10.287.950">
    <property type="entry name" value="Methyl-accepting chemotaxis protein"/>
    <property type="match status" value="1"/>
</dbReference>
<sequence length="417" mass="43701">MFGRFGRKTVIAESTETTVSGVSSATLAAMLDQMPFNVLLADPKTGDILYVNRKSVETLKSIRHELRADVDPDRLVGRSMDVFHKNPAHQRRIVADPKNLPWTTKLRLGAERLDLKASAITDASGAYLGCMVTWSVTTALQNAVETFETQVKAAIDSVAEQVVELRGHADGMTKIAGDTAAQANQSAGAAATATDNVESVAAAVHELDSSIAEIARQAGISAEVARGGVLHAGDARDKVHRLTEASERIGRVVGLIQDIAAQTNLLALNATIEAARAGDAGRGFAVVASEVKSLAGQTTKATEEITGQIQTIQAATREAVHSMAEISGTIDRMNEVASGISAAVEEQSATTAEISRAVQGAAGGTRAVAATMAELEHDAGQTGRSAAGVATAVTLTAKEAEAMRREIDRFLEIIKKV</sequence>
<evidence type="ECO:0000313" key="5">
    <source>
        <dbReference type="EMBL" id="TBW35924.1"/>
    </source>
</evidence>
<dbReference type="GO" id="GO:0006935">
    <property type="term" value="P:chemotaxis"/>
    <property type="evidence" value="ECO:0007669"/>
    <property type="project" value="InterPro"/>
</dbReference>
<comment type="similarity">
    <text evidence="2">Belongs to the methyl-accepting chemotaxis (MCP) protein family.</text>
</comment>
<dbReference type="InterPro" id="IPR004089">
    <property type="entry name" value="MCPsignal_dom"/>
</dbReference>
<dbReference type="InterPro" id="IPR004090">
    <property type="entry name" value="Chemotax_Me-accpt_rcpt"/>
</dbReference>
<accession>A0A4Q9VMM0</accession>
<dbReference type="PRINTS" id="PR00260">
    <property type="entry name" value="CHEMTRNSDUCR"/>
</dbReference>
<evidence type="ECO:0000259" key="4">
    <source>
        <dbReference type="PROSITE" id="PS50111"/>
    </source>
</evidence>